<dbReference type="AlphaFoldDB" id="A0A9P8NZR3"/>
<gene>
    <name evidence="1" type="ORF">OGAPHI_005450</name>
</gene>
<name>A0A9P8NZR3_9ASCO</name>
<comment type="caution">
    <text evidence="1">The sequence shown here is derived from an EMBL/GenBank/DDBJ whole genome shotgun (WGS) entry which is preliminary data.</text>
</comment>
<proteinExistence type="predicted"/>
<dbReference type="OrthoDB" id="10647095at2759"/>
<evidence type="ECO:0000313" key="2">
    <source>
        <dbReference type="Proteomes" id="UP000769157"/>
    </source>
</evidence>
<dbReference type="GeneID" id="70237414"/>
<dbReference type="RefSeq" id="XP_046059291.1">
    <property type="nucleotide sequence ID" value="XM_046206636.1"/>
</dbReference>
<sequence>MVRIAVSHDKYVLSVAKYTFGSTLTTTDIFLPGGAVNLVSKTVPSGTLLNELSGLVKFLYHETTFPYRVVSSGSESSSILLSFSLNETAPIWEPFHILGWQTWERIVHTNVHSSPVAMSSVDTVEIVLAHHRELRIERNSHSGIPGKLESCSVVERSHHRSELVLDDSVLNLLGQSLELGQIHNQRVVVVLVECFCVESGLENRLEDELGEFIVLLQNLLKPNVIESGELVEIVHIGNDITKLFFQVLEILLVELGLFLGGIFRVLHGVVDQRLHLLHSS</sequence>
<organism evidence="1 2">
    <name type="scientific">Ogataea philodendri</name>
    <dbReference type="NCBI Taxonomy" id="1378263"/>
    <lineage>
        <taxon>Eukaryota</taxon>
        <taxon>Fungi</taxon>
        <taxon>Dikarya</taxon>
        <taxon>Ascomycota</taxon>
        <taxon>Saccharomycotina</taxon>
        <taxon>Pichiomycetes</taxon>
        <taxon>Pichiales</taxon>
        <taxon>Pichiaceae</taxon>
        <taxon>Ogataea</taxon>
    </lineage>
</organism>
<reference evidence="1" key="2">
    <citation type="submission" date="2021-01" db="EMBL/GenBank/DDBJ databases">
        <authorList>
            <person name="Schikora-Tamarit M.A."/>
        </authorList>
    </citation>
    <scope>NUCLEOTIDE SEQUENCE</scope>
    <source>
        <strain evidence="1">CBS6075</strain>
    </source>
</reference>
<accession>A0A9P8NZR3</accession>
<dbReference type="EMBL" id="JAEUBE010000378">
    <property type="protein sequence ID" value="KAH3662202.1"/>
    <property type="molecule type" value="Genomic_DNA"/>
</dbReference>
<evidence type="ECO:0000313" key="1">
    <source>
        <dbReference type="EMBL" id="KAH3662202.1"/>
    </source>
</evidence>
<reference evidence="1" key="1">
    <citation type="journal article" date="2021" name="Open Biol.">
        <title>Shared evolutionary footprints suggest mitochondrial oxidative damage underlies multiple complex I losses in fungi.</title>
        <authorList>
            <person name="Schikora-Tamarit M.A."/>
            <person name="Marcet-Houben M."/>
            <person name="Nosek J."/>
            <person name="Gabaldon T."/>
        </authorList>
    </citation>
    <scope>NUCLEOTIDE SEQUENCE</scope>
    <source>
        <strain evidence="1">CBS6075</strain>
    </source>
</reference>
<dbReference type="Proteomes" id="UP000769157">
    <property type="component" value="Unassembled WGS sequence"/>
</dbReference>
<keyword evidence="2" id="KW-1185">Reference proteome</keyword>
<protein>
    <submittedName>
        <fullName evidence="1">Uncharacterized protein</fullName>
    </submittedName>
</protein>